<evidence type="ECO:0000259" key="4">
    <source>
        <dbReference type="Pfam" id="PF00144"/>
    </source>
</evidence>
<keyword evidence="1 5" id="KW-0378">Hydrolase</keyword>
<dbReference type="EMBL" id="JBHSFN010000007">
    <property type="protein sequence ID" value="MFC4587226.1"/>
    <property type="molecule type" value="Genomic_DNA"/>
</dbReference>
<comment type="caution">
    <text evidence="5">The sequence shown here is derived from an EMBL/GenBank/DDBJ whole genome shotgun (WGS) entry which is preliminary data.</text>
</comment>
<feature type="signal peptide" evidence="3">
    <location>
        <begin position="1"/>
        <end position="30"/>
    </location>
</feature>
<feature type="domain" description="Beta-lactamase-related" evidence="4">
    <location>
        <begin position="123"/>
        <end position="455"/>
    </location>
</feature>
<accession>A0ABV9ECD5</accession>
<dbReference type="SUPFAM" id="SSF56601">
    <property type="entry name" value="beta-lactamase/transpeptidase-like"/>
    <property type="match status" value="1"/>
</dbReference>
<proteinExistence type="predicted"/>
<keyword evidence="3" id="KW-0732">Signal</keyword>
<dbReference type="Proteomes" id="UP001595891">
    <property type="component" value="Unassembled WGS sequence"/>
</dbReference>
<evidence type="ECO:0000313" key="6">
    <source>
        <dbReference type="Proteomes" id="UP001595891"/>
    </source>
</evidence>
<dbReference type="Pfam" id="PF00144">
    <property type="entry name" value="Beta-lactamase"/>
    <property type="match status" value="1"/>
</dbReference>
<dbReference type="Gene3D" id="3.40.710.10">
    <property type="entry name" value="DD-peptidase/beta-lactamase superfamily"/>
    <property type="match status" value="1"/>
</dbReference>
<dbReference type="InterPro" id="IPR012338">
    <property type="entry name" value="Beta-lactam/transpept-like"/>
</dbReference>
<gene>
    <name evidence="5" type="ORF">ACFO8L_14120</name>
</gene>
<dbReference type="GO" id="GO:0016787">
    <property type="term" value="F:hydrolase activity"/>
    <property type="evidence" value="ECO:0007669"/>
    <property type="project" value="UniProtKB-KW"/>
</dbReference>
<protein>
    <submittedName>
        <fullName evidence="5">Serine hydrolase</fullName>
    </submittedName>
</protein>
<evidence type="ECO:0000256" key="1">
    <source>
        <dbReference type="ARBA" id="ARBA00022801"/>
    </source>
</evidence>
<evidence type="ECO:0000256" key="2">
    <source>
        <dbReference type="SAM" id="MobiDB-lite"/>
    </source>
</evidence>
<organism evidence="5 6">
    <name type="scientific">Sphaerisporangium corydalis</name>
    <dbReference type="NCBI Taxonomy" id="1441875"/>
    <lineage>
        <taxon>Bacteria</taxon>
        <taxon>Bacillati</taxon>
        <taxon>Actinomycetota</taxon>
        <taxon>Actinomycetes</taxon>
        <taxon>Streptosporangiales</taxon>
        <taxon>Streptosporangiaceae</taxon>
        <taxon>Sphaerisporangium</taxon>
    </lineage>
</organism>
<evidence type="ECO:0000313" key="5">
    <source>
        <dbReference type="EMBL" id="MFC4587226.1"/>
    </source>
</evidence>
<feature type="region of interest" description="Disordered" evidence="2">
    <location>
        <begin position="39"/>
        <end position="76"/>
    </location>
</feature>
<dbReference type="InterPro" id="IPR050789">
    <property type="entry name" value="Diverse_Enzym_Activities"/>
</dbReference>
<dbReference type="InterPro" id="IPR001466">
    <property type="entry name" value="Beta-lactam-related"/>
</dbReference>
<reference evidence="6" key="1">
    <citation type="journal article" date="2019" name="Int. J. Syst. Evol. Microbiol.">
        <title>The Global Catalogue of Microorganisms (GCM) 10K type strain sequencing project: providing services to taxonomists for standard genome sequencing and annotation.</title>
        <authorList>
            <consortium name="The Broad Institute Genomics Platform"/>
            <consortium name="The Broad Institute Genome Sequencing Center for Infectious Disease"/>
            <person name="Wu L."/>
            <person name="Ma J."/>
        </authorList>
    </citation>
    <scope>NUCLEOTIDE SEQUENCE [LARGE SCALE GENOMIC DNA]</scope>
    <source>
        <strain evidence="6">CCUG 49560</strain>
    </source>
</reference>
<evidence type="ECO:0000256" key="3">
    <source>
        <dbReference type="SAM" id="SignalP"/>
    </source>
</evidence>
<dbReference type="PANTHER" id="PTHR43283:SF11">
    <property type="entry name" value="BETA-LACTAMASE-RELATED DOMAIN-CONTAINING PROTEIN"/>
    <property type="match status" value="1"/>
</dbReference>
<keyword evidence="6" id="KW-1185">Reference proteome</keyword>
<dbReference type="RefSeq" id="WP_262844931.1">
    <property type="nucleotide sequence ID" value="NZ_JANZYP010000035.1"/>
</dbReference>
<sequence length="617" mass="65647">MTRALPVLTRALPVLLAAALTVGVPSTAAALTVAAPSAADARTAPTPPPPALNAATPREATPPPADTSEGPPTVTAGDVRFADHRLRYGDARTAGLVPEYVDRIAADAARFTEPSPVRPLYAGAVVIAGRGGVIATHEAMGKAVRYADSTPTELPPDQQIPMRKDTIFDMASVSKLFTSIVAARQIELGRIGLDTPVTAYIPEFAANGKAGITVRNLLTHTSGLPAWIPLYNRPTVEERYAAVWNVAPANPPDTVYVYSDLNLITLGVIVERVTGERLDAVVARDLTGPLGMRDTGYNPAPELRPRIAATEYQTTTEPDRGMIWGQVHDENAWSLGGIAGHAGIFSTARDMAVLAQTLLNGGHLGRARVLSEDSVRLLLTNFNTAFPGSSHGLGFDLDQRWYMDGLSSPVTGGHTGYTGTSIVIDPLSGSFVILLTNRVHPSRDWGSNNPARVAVARDLALAVPVRPAKGPDAWFSGVADARTATLTLPVGAPRGGRLTFALWYDTEADSDIGSLEASTDGGATWSPLPMDLAAGPHRWSSDGTFSGFEGRRWLGARAALPEGTTGVRWRYVNDPLYQGRGVYVDLVRVDGPGVRFDERNPRDASLFAPDGWTRSTH</sequence>
<feature type="chain" id="PRO_5047460706" evidence="3">
    <location>
        <begin position="31"/>
        <end position="617"/>
    </location>
</feature>
<dbReference type="PANTHER" id="PTHR43283">
    <property type="entry name" value="BETA-LACTAMASE-RELATED"/>
    <property type="match status" value="1"/>
</dbReference>
<name>A0ABV9ECD5_9ACTN</name>